<evidence type="ECO:0000313" key="2">
    <source>
        <dbReference type="EMBL" id="KAF7132412.1"/>
    </source>
</evidence>
<dbReference type="AlphaFoldDB" id="A0A834GF29"/>
<feature type="compositionally biased region" description="Basic and acidic residues" evidence="1">
    <location>
        <begin position="38"/>
        <end position="49"/>
    </location>
</feature>
<name>A0A834GF29_RHOSS</name>
<dbReference type="Proteomes" id="UP000626092">
    <property type="component" value="Unassembled WGS sequence"/>
</dbReference>
<proteinExistence type="predicted"/>
<feature type="compositionally biased region" description="Polar residues" evidence="1">
    <location>
        <begin position="22"/>
        <end position="37"/>
    </location>
</feature>
<dbReference type="EMBL" id="WJXA01000009">
    <property type="protein sequence ID" value="KAF7132412.1"/>
    <property type="molecule type" value="Genomic_DNA"/>
</dbReference>
<protein>
    <submittedName>
        <fullName evidence="2">Uncharacterized protein</fullName>
    </submittedName>
</protein>
<evidence type="ECO:0000313" key="3">
    <source>
        <dbReference type="Proteomes" id="UP000626092"/>
    </source>
</evidence>
<feature type="region of interest" description="Disordered" evidence="1">
    <location>
        <begin position="1"/>
        <end position="53"/>
    </location>
</feature>
<accession>A0A834GF29</accession>
<dbReference type="OrthoDB" id="10399632at2759"/>
<comment type="caution">
    <text evidence="2">The sequence shown here is derived from an EMBL/GenBank/DDBJ whole genome shotgun (WGS) entry which is preliminary data.</text>
</comment>
<reference evidence="2" key="1">
    <citation type="submission" date="2019-11" db="EMBL/GenBank/DDBJ databases">
        <authorList>
            <person name="Liu Y."/>
            <person name="Hou J."/>
            <person name="Li T.-Q."/>
            <person name="Guan C.-H."/>
            <person name="Wu X."/>
            <person name="Wu H.-Z."/>
            <person name="Ling F."/>
            <person name="Zhang R."/>
            <person name="Shi X.-G."/>
            <person name="Ren J.-P."/>
            <person name="Chen E.-F."/>
            <person name="Sun J.-M."/>
        </authorList>
    </citation>
    <scope>NUCLEOTIDE SEQUENCE</scope>
    <source>
        <strain evidence="2">Adult_tree_wgs_1</strain>
        <tissue evidence="2">Leaves</tissue>
    </source>
</reference>
<gene>
    <name evidence="2" type="ORF">RHSIM_Rhsim09G0084900</name>
</gene>
<sequence length="85" mass="9337">MRSAGSRNSTHRDSNPDEIQNAVRQGTGDAQQRNWQDNAEKEAEGEKGNRKVQWTPAVAVEVTLKGLLTSKRGCGLCLKRPAMTT</sequence>
<keyword evidence="3" id="KW-1185">Reference proteome</keyword>
<evidence type="ECO:0000256" key="1">
    <source>
        <dbReference type="SAM" id="MobiDB-lite"/>
    </source>
</evidence>
<organism evidence="2 3">
    <name type="scientific">Rhododendron simsii</name>
    <name type="common">Sims's rhododendron</name>
    <dbReference type="NCBI Taxonomy" id="118357"/>
    <lineage>
        <taxon>Eukaryota</taxon>
        <taxon>Viridiplantae</taxon>
        <taxon>Streptophyta</taxon>
        <taxon>Embryophyta</taxon>
        <taxon>Tracheophyta</taxon>
        <taxon>Spermatophyta</taxon>
        <taxon>Magnoliopsida</taxon>
        <taxon>eudicotyledons</taxon>
        <taxon>Gunneridae</taxon>
        <taxon>Pentapetalae</taxon>
        <taxon>asterids</taxon>
        <taxon>Ericales</taxon>
        <taxon>Ericaceae</taxon>
        <taxon>Ericoideae</taxon>
        <taxon>Rhodoreae</taxon>
        <taxon>Rhododendron</taxon>
    </lineage>
</organism>